<dbReference type="Gene3D" id="2.30.42.10">
    <property type="match status" value="1"/>
</dbReference>
<organism evidence="7 8">
    <name type="scientific">Cenarchaeum symbiosum (strain A)</name>
    <dbReference type="NCBI Taxonomy" id="414004"/>
    <lineage>
        <taxon>Archaea</taxon>
        <taxon>Nitrososphaerota</taxon>
        <taxon>Candidatus Cenarchaeales</taxon>
        <taxon>Candidatus Cenarchaeaceae</taxon>
        <taxon>Candidatus Cenarchaeum</taxon>
    </lineage>
</organism>
<feature type="transmembrane region" description="Helical" evidence="5">
    <location>
        <begin position="379"/>
        <end position="401"/>
    </location>
</feature>
<dbReference type="InterPro" id="IPR001478">
    <property type="entry name" value="PDZ"/>
</dbReference>
<gene>
    <name evidence="7" type="ordered locus">CENSYa_0056</name>
</gene>
<dbReference type="GO" id="GO:0012505">
    <property type="term" value="C:endomembrane system"/>
    <property type="evidence" value="ECO:0007669"/>
    <property type="project" value="UniProtKB-SubCell"/>
</dbReference>
<dbReference type="InterPro" id="IPR001193">
    <property type="entry name" value="MBTPS2"/>
</dbReference>
<feature type="transmembrane region" description="Helical" evidence="5">
    <location>
        <begin position="74"/>
        <end position="95"/>
    </location>
</feature>
<evidence type="ECO:0000313" key="7">
    <source>
        <dbReference type="EMBL" id="ABK76704.1"/>
    </source>
</evidence>
<dbReference type="EMBL" id="DP000238">
    <property type="protein sequence ID" value="ABK76704.1"/>
    <property type="molecule type" value="Genomic_DNA"/>
</dbReference>
<sequence length="408" mass="44595">MPGMAPFGMDLDFITSNAIIYVLIAWVVMLVVAKGLKLQNHGFEIKAYSIIYKNEGVQSVLTRMLTRSRRGIRVFADVSVVAGFVMMGFAFWFLFSNISAYFVKPTEFAEVTVLIPGVTLTSASAIINFLLCIPIVLIMHEGAHGIVATLERIKIKTGGFAIFIAMFAGFVEPDEEEFNKAKKISKLRVIGAGATSNVLFSLFLGIILLTNPLFAIIMPEPILGAFYESPDGVLVLSLIEGSGAEQAGVLPNDVITGIGDDPVNTAADLQLIGLEPGETVDVSIMRDGTALTIPVVVMESPDEPGRGLIGVLRDNSFAYQPIYDFIKWDNPQVSLFLLWLWMISFFIGIINMLPLPILDGGKFIHSIIDKKISEKSVGIVMWSIYGMTFVLFGLNIGLSYAKSGWFTI</sequence>
<feature type="domain" description="PDZ" evidence="6">
    <location>
        <begin position="221"/>
        <end position="288"/>
    </location>
</feature>
<evidence type="ECO:0000256" key="1">
    <source>
        <dbReference type="ARBA" id="ARBA00004127"/>
    </source>
</evidence>
<dbReference type="HOGENOM" id="CLU_042134_1_0_2"/>
<feature type="transmembrane region" description="Helical" evidence="5">
    <location>
        <begin position="189"/>
        <end position="209"/>
    </location>
</feature>
<accession>A0RTN7</accession>
<dbReference type="PANTHER" id="PTHR13325:SF3">
    <property type="entry name" value="MEMBRANE-BOUND TRANSCRIPTION FACTOR SITE-2 PROTEASE"/>
    <property type="match status" value="1"/>
</dbReference>
<dbReference type="SUPFAM" id="SSF50156">
    <property type="entry name" value="PDZ domain-like"/>
    <property type="match status" value="1"/>
</dbReference>
<evidence type="ECO:0000256" key="4">
    <source>
        <dbReference type="ARBA" id="ARBA00023136"/>
    </source>
</evidence>
<evidence type="ECO:0000256" key="3">
    <source>
        <dbReference type="ARBA" id="ARBA00022989"/>
    </source>
</evidence>
<dbReference type="STRING" id="414004.CENSYa_0056"/>
<dbReference type="GO" id="GO:0031293">
    <property type="term" value="P:membrane protein intracellular domain proteolysis"/>
    <property type="evidence" value="ECO:0007669"/>
    <property type="project" value="TreeGrafter"/>
</dbReference>
<dbReference type="PRINTS" id="PR01000">
    <property type="entry name" value="SREBPS2PTASE"/>
</dbReference>
<keyword evidence="7" id="KW-0378">Hydrolase</keyword>
<dbReference type="GO" id="GO:0016020">
    <property type="term" value="C:membrane"/>
    <property type="evidence" value="ECO:0007669"/>
    <property type="project" value="InterPro"/>
</dbReference>
<protein>
    <submittedName>
        <fullName evidence="7">Membrane-associated Zn-dependent protease</fullName>
    </submittedName>
</protein>
<dbReference type="EnsemblBacteria" id="ABK76704">
    <property type="protein sequence ID" value="ABK76704"/>
    <property type="gene ID" value="CENSYa_0056"/>
</dbReference>
<dbReference type="KEGG" id="csy:CENSYa_0056"/>
<evidence type="ECO:0000313" key="8">
    <source>
        <dbReference type="Proteomes" id="UP000000758"/>
    </source>
</evidence>
<keyword evidence="3 5" id="KW-1133">Transmembrane helix</keyword>
<keyword evidence="7" id="KW-0645">Protease</keyword>
<keyword evidence="4 5" id="KW-0472">Membrane</keyword>
<dbReference type="PATRIC" id="fig|414004.10.peg.47"/>
<dbReference type="InterPro" id="IPR008915">
    <property type="entry name" value="Peptidase_M50"/>
</dbReference>
<keyword evidence="8" id="KW-1185">Reference proteome</keyword>
<evidence type="ECO:0000259" key="6">
    <source>
        <dbReference type="SMART" id="SM00228"/>
    </source>
</evidence>
<feature type="transmembrane region" description="Helical" evidence="5">
    <location>
        <begin position="13"/>
        <end position="33"/>
    </location>
</feature>
<evidence type="ECO:0000256" key="2">
    <source>
        <dbReference type="ARBA" id="ARBA00022692"/>
    </source>
</evidence>
<dbReference type="InterPro" id="IPR036034">
    <property type="entry name" value="PDZ_sf"/>
</dbReference>
<keyword evidence="2 5" id="KW-0812">Transmembrane</keyword>
<reference evidence="7 8" key="1">
    <citation type="journal article" date="2006" name="Proc. Natl. Acad. Sci. U.S.A.">
        <title>Genomic analysis of the uncultivated marine crenarchaeote Cenarchaeum symbiosum.</title>
        <authorList>
            <person name="Hallam S.J."/>
            <person name="Konstantinidis K.T."/>
            <person name="Putnam N."/>
            <person name="Schleper C."/>
            <person name="Watanabe Y."/>
            <person name="Sugahara J."/>
            <person name="Preston C."/>
            <person name="de la Torre J."/>
            <person name="Richardson P.M."/>
            <person name="DeLong E.F."/>
        </authorList>
    </citation>
    <scope>NUCLEOTIDE SEQUENCE [LARGE SCALE GENOMIC DNA]</scope>
    <source>
        <strain evidence="8">A</strain>
    </source>
</reference>
<dbReference type="GO" id="GO:0005737">
    <property type="term" value="C:cytoplasm"/>
    <property type="evidence" value="ECO:0007669"/>
    <property type="project" value="TreeGrafter"/>
</dbReference>
<feature type="transmembrane region" description="Helical" evidence="5">
    <location>
        <begin position="115"/>
        <end position="138"/>
    </location>
</feature>
<comment type="subcellular location">
    <subcellularLocation>
        <location evidence="1">Endomembrane system</location>
        <topology evidence="1">Multi-pass membrane protein</topology>
    </subcellularLocation>
</comment>
<evidence type="ECO:0000256" key="5">
    <source>
        <dbReference type="SAM" id="Phobius"/>
    </source>
</evidence>
<feature type="transmembrane region" description="Helical" evidence="5">
    <location>
        <begin position="336"/>
        <end position="358"/>
    </location>
</feature>
<dbReference type="SMART" id="SM00228">
    <property type="entry name" value="PDZ"/>
    <property type="match status" value="1"/>
</dbReference>
<dbReference type="PANTHER" id="PTHR13325">
    <property type="entry name" value="PROTEASE M50 MEMBRANE-BOUND TRANSCRIPTION FACTOR SITE 2 PROTEASE"/>
    <property type="match status" value="1"/>
</dbReference>
<name>A0RTN7_CENSY</name>
<dbReference type="AlphaFoldDB" id="A0RTN7"/>
<dbReference type="GO" id="GO:0004222">
    <property type="term" value="F:metalloendopeptidase activity"/>
    <property type="evidence" value="ECO:0007669"/>
    <property type="project" value="InterPro"/>
</dbReference>
<dbReference type="Pfam" id="PF02163">
    <property type="entry name" value="Peptidase_M50"/>
    <property type="match status" value="1"/>
</dbReference>
<dbReference type="Proteomes" id="UP000000758">
    <property type="component" value="Chromosome"/>
</dbReference>
<proteinExistence type="predicted"/>